<gene>
    <name evidence="3" type="ORF">SELMODRAFT_128798</name>
</gene>
<name>D8SZL1_SELML</name>
<evidence type="ECO:0008006" key="5">
    <source>
        <dbReference type="Google" id="ProtNLM"/>
    </source>
</evidence>
<dbReference type="KEGG" id="smo:SELMODRAFT_128798"/>
<dbReference type="SUPFAM" id="SSF48452">
    <property type="entry name" value="TPR-like"/>
    <property type="match status" value="1"/>
</dbReference>
<dbReference type="STRING" id="88036.D8SZL1"/>
<dbReference type="PANTHER" id="PTHR47926">
    <property type="entry name" value="PENTATRICOPEPTIDE REPEAT-CONTAINING PROTEIN"/>
    <property type="match status" value="1"/>
</dbReference>
<dbReference type="Pfam" id="PF01535">
    <property type="entry name" value="PPR"/>
    <property type="match status" value="10"/>
</dbReference>
<dbReference type="FunFam" id="1.25.40.10:FF:000158">
    <property type="entry name" value="pentatricopeptide repeat-containing protein At2g33680"/>
    <property type="match status" value="1"/>
</dbReference>
<feature type="repeat" description="PPR" evidence="2">
    <location>
        <begin position="428"/>
        <end position="462"/>
    </location>
</feature>
<dbReference type="InterPro" id="IPR011990">
    <property type="entry name" value="TPR-like_helical_dom_sf"/>
</dbReference>
<feature type="repeat" description="PPR" evidence="2">
    <location>
        <begin position="333"/>
        <end position="367"/>
    </location>
</feature>
<dbReference type="PROSITE" id="PS51375">
    <property type="entry name" value="PPR"/>
    <property type="match status" value="3"/>
</dbReference>
<organism evidence="4">
    <name type="scientific">Selaginella moellendorffii</name>
    <name type="common">Spikemoss</name>
    <dbReference type="NCBI Taxonomy" id="88036"/>
    <lineage>
        <taxon>Eukaryota</taxon>
        <taxon>Viridiplantae</taxon>
        <taxon>Streptophyta</taxon>
        <taxon>Embryophyta</taxon>
        <taxon>Tracheophyta</taxon>
        <taxon>Lycopodiopsida</taxon>
        <taxon>Selaginellales</taxon>
        <taxon>Selaginellaceae</taxon>
        <taxon>Selaginella</taxon>
    </lineage>
</organism>
<evidence type="ECO:0000313" key="4">
    <source>
        <dbReference type="Proteomes" id="UP000001514"/>
    </source>
</evidence>
<dbReference type="Proteomes" id="UP000001514">
    <property type="component" value="Unassembled WGS sequence"/>
</dbReference>
<dbReference type="AlphaFoldDB" id="D8SZL1"/>
<dbReference type="InterPro" id="IPR046960">
    <property type="entry name" value="PPR_At4g14850-like_plant"/>
</dbReference>
<dbReference type="eggNOG" id="KOG4197">
    <property type="taxonomic scope" value="Eukaryota"/>
</dbReference>
<dbReference type="PANTHER" id="PTHR47926:SF533">
    <property type="entry name" value="DYW DOMAIN-CONTAINING PROTEIN"/>
    <property type="match status" value="1"/>
</dbReference>
<keyword evidence="1" id="KW-0677">Repeat</keyword>
<feature type="repeat" description="PPR" evidence="2">
    <location>
        <begin position="75"/>
        <end position="109"/>
    </location>
</feature>
<protein>
    <recommendedName>
        <fullName evidence="5">Pentacotripeptide-repeat region of PRORP domain-containing protein</fullName>
    </recommendedName>
</protein>
<proteinExistence type="predicted"/>
<dbReference type="HOGENOM" id="CLU_002706_30_3_1"/>
<dbReference type="EMBL" id="GL377656">
    <property type="protein sequence ID" value="EFJ10103.1"/>
    <property type="molecule type" value="Genomic_DNA"/>
</dbReference>
<evidence type="ECO:0000256" key="1">
    <source>
        <dbReference type="ARBA" id="ARBA00022737"/>
    </source>
</evidence>
<accession>D8SZL1</accession>
<dbReference type="NCBIfam" id="TIGR00756">
    <property type="entry name" value="PPR"/>
    <property type="match status" value="3"/>
</dbReference>
<dbReference type="Gramene" id="EFJ10103">
    <property type="protein sequence ID" value="EFJ10103"/>
    <property type="gene ID" value="SELMODRAFT_128798"/>
</dbReference>
<sequence length="581" mass="65308">MRCVLLSDKEISRLLKLCGNTRDLLQGRELHSFILNSVYKEDRWLTNLLIEMYGKCGSIQDAELVFNEIPSERRNLFSWNIMLQAYSHNGHLCEAKACFDSMPKRDVVSWTSIFSVYAQERHLAEARQVAEMMPYRDVVSWNAVIQADAKDGRLAGAKWQFDRLPRRSTATWNFLHNVFSLNALLLASTQSKNLDVTIAMFKNMLHRDLLSWATLISAYARAGYLEYACGYLTQMPMYDTSAWLPVLAAYARTGQLDESAKDIFDHNNGKSLELWTQLLAAYARQSHLDAARAQFVKMPLHDLVSWTAMLEALVRGQETKEAQILFERFPYRDMVAWCTLLAAYTQSGHLEDAKELFMKMPVHDVLSWTTMIQWYGWRGHVAQAQQMLEQMPERHVDADVAVLAAHAQAGHIRQARELFDAMKAPFRDLELWNAMIAGYARSGLGGGALDFFRGMELEGIAPNEASLAAILFACSHGGIGIERFVAIARDHGDGSEKEEESLNHFLHGVVDALARAGRLSEAEELLHAMPHLPEAMTWKAVLSACRIQSDVDRGKRIAAGAAGANPHDPAPFSLLSSIFAV</sequence>
<keyword evidence="4" id="KW-1185">Reference proteome</keyword>
<evidence type="ECO:0000313" key="3">
    <source>
        <dbReference type="EMBL" id="EFJ10103.1"/>
    </source>
</evidence>
<dbReference type="Gene3D" id="1.25.40.10">
    <property type="entry name" value="Tetratricopeptide repeat domain"/>
    <property type="match status" value="5"/>
</dbReference>
<dbReference type="GO" id="GO:0009451">
    <property type="term" value="P:RNA modification"/>
    <property type="evidence" value="ECO:0007669"/>
    <property type="project" value="InterPro"/>
</dbReference>
<dbReference type="GO" id="GO:0003723">
    <property type="term" value="F:RNA binding"/>
    <property type="evidence" value="ECO:0007669"/>
    <property type="project" value="InterPro"/>
</dbReference>
<dbReference type="InterPro" id="IPR002885">
    <property type="entry name" value="PPR_rpt"/>
</dbReference>
<dbReference type="InParanoid" id="D8SZL1"/>
<dbReference type="GO" id="GO:0048731">
    <property type="term" value="P:system development"/>
    <property type="evidence" value="ECO:0007669"/>
    <property type="project" value="UniProtKB-ARBA"/>
</dbReference>
<evidence type="ECO:0000256" key="2">
    <source>
        <dbReference type="PROSITE-ProRule" id="PRU00708"/>
    </source>
</evidence>
<reference evidence="3 4" key="1">
    <citation type="journal article" date="2011" name="Science">
        <title>The Selaginella genome identifies genetic changes associated with the evolution of vascular plants.</title>
        <authorList>
            <person name="Banks J.A."/>
            <person name="Nishiyama T."/>
            <person name="Hasebe M."/>
            <person name="Bowman J.L."/>
            <person name="Gribskov M."/>
            <person name="dePamphilis C."/>
            <person name="Albert V.A."/>
            <person name="Aono N."/>
            <person name="Aoyama T."/>
            <person name="Ambrose B.A."/>
            <person name="Ashton N.W."/>
            <person name="Axtell M.J."/>
            <person name="Barker E."/>
            <person name="Barker M.S."/>
            <person name="Bennetzen J.L."/>
            <person name="Bonawitz N.D."/>
            <person name="Chapple C."/>
            <person name="Cheng C."/>
            <person name="Correa L.G."/>
            <person name="Dacre M."/>
            <person name="DeBarry J."/>
            <person name="Dreyer I."/>
            <person name="Elias M."/>
            <person name="Engstrom E.M."/>
            <person name="Estelle M."/>
            <person name="Feng L."/>
            <person name="Finet C."/>
            <person name="Floyd S.K."/>
            <person name="Frommer W.B."/>
            <person name="Fujita T."/>
            <person name="Gramzow L."/>
            <person name="Gutensohn M."/>
            <person name="Harholt J."/>
            <person name="Hattori M."/>
            <person name="Heyl A."/>
            <person name="Hirai T."/>
            <person name="Hiwatashi Y."/>
            <person name="Ishikawa M."/>
            <person name="Iwata M."/>
            <person name="Karol K.G."/>
            <person name="Koehler B."/>
            <person name="Kolukisaoglu U."/>
            <person name="Kubo M."/>
            <person name="Kurata T."/>
            <person name="Lalonde S."/>
            <person name="Li K."/>
            <person name="Li Y."/>
            <person name="Litt A."/>
            <person name="Lyons E."/>
            <person name="Manning G."/>
            <person name="Maruyama T."/>
            <person name="Michael T.P."/>
            <person name="Mikami K."/>
            <person name="Miyazaki S."/>
            <person name="Morinaga S."/>
            <person name="Murata T."/>
            <person name="Mueller-Roeber B."/>
            <person name="Nelson D.R."/>
            <person name="Obara M."/>
            <person name="Oguri Y."/>
            <person name="Olmstead R.G."/>
            <person name="Onodera N."/>
            <person name="Petersen B.L."/>
            <person name="Pils B."/>
            <person name="Prigge M."/>
            <person name="Rensing S.A."/>
            <person name="Riano-Pachon D.M."/>
            <person name="Roberts A.W."/>
            <person name="Sato Y."/>
            <person name="Scheller H.V."/>
            <person name="Schulz B."/>
            <person name="Schulz C."/>
            <person name="Shakirov E.V."/>
            <person name="Shibagaki N."/>
            <person name="Shinohara N."/>
            <person name="Shippen D.E."/>
            <person name="Soerensen I."/>
            <person name="Sotooka R."/>
            <person name="Sugimoto N."/>
            <person name="Sugita M."/>
            <person name="Sumikawa N."/>
            <person name="Tanurdzic M."/>
            <person name="Theissen G."/>
            <person name="Ulvskov P."/>
            <person name="Wakazuki S."/>
            <person name="Weng J.K."/>
            <person name="Willats W.W."/>
            <person name="Wipf D."/>
            <person name="Wolf P.G."/>
            <person name="Yang L."/>
            <person name="Zimmer A.D."/>
            <person name="Zhu Q."/>
            <person name="Mitros T."/>
            <person name="Hellsten U."/>
            <person name="Loque D."/>
            <person name="Otillar R."/>
            <person name="Salamov A."/>
            <person name="Schmutz J."/>
            <person name="Shapiro H."/>
            <person name="Lindquist E."/>
            <person name="Lucas S."/>
            <person name="Rokhsar D."/>
            <person name="Grigoriev I.V."/>
        </authorList>
    </citation>
    <scope>NUCLEOTIDE SEQUENCE [LARGE SCALE GENOMIC DNA]</scope>
</reference>